<reference evidence="2" key="1">
    <citation type="submission" date="2016-10" db="EMBL/GenBank/DDBJ databases">
        <authorList>
            <person name="Varghese N."/>
            <person name="Submissions S."/>
        </authorList>
    </citation>
    <scope>NUCLEOTIDE SEQUENCE [LARGE SCALE GENOMIC DNA]</scope>
    <source>
        <strain evidence="2">DSM 28881</strain>
    </source>
</reference>
<name>A0A1I3TBG1_9FLAO</name>
<evidence type="ECO:0000313" key="2">
    <source>
        <dbReference type="Proteomes" id="UP000199559"/>
    </source>
</evidence>
<accession>A0A1I3TBG1</accession>
<dbReference type="Proteomes" id="UP000199559">
    <property type="component" value="Unassembled WGS sequence"/>
</dbReference>
<organism evidence="1 2">
    <name type="scientific">Olleya namhaensis</name>
    <dbReference type="NCBI Taxonomy" id="1144750"/>
    <lineage>
        <taxon>Bacteria</taxon>
        <taxon>Pseudomonadati</taxon>
        <taxon>Bacteroidota</taxon>
        <taxon>Flavobacteriia</taxon>
        <taxon>Flavobacteriales</taxon>
        <taxon>Flavobacteriaceae</taxon>
    </lineage>
</organism>
<dbReference type="AlphaFoldDB" id="A0A1I3TBG1"/>
<keyword evidence="2" id="KW-1185">Reference proteome</keyword>
<dbReference type="STRING" id="1144750.SAMN05443431_1201"/>
<feature type="non-terminal residue" evidence="1">
    <location>
        <position position="1"/>
    </location>
</feature>
<feature type="non-terminal residue" evidence="1">
    <location>
        <position position="1184"/>
    </location>
</feature>
<sequence>LSLKNNEISGGNPAYAVSYYLTQAEADSGTNALAIPYDNISNPQIVFVRVMDVNTTCFTTTTLQLEVEQAPVTFDPTDLTFCDPDSDGYGVFMLTDAEAEITAGAPGLTVTYHETSSDALLNVNPVTSPYNNISENTQTIYVRVESATIATSCASFEELVLIVNPTPQITDPSPLEVCDTDADGLAQFDLELNNPEILNQLDTDATNDLAATDYSITYYATAADAAVPQNAIATPNAYTNTTPNMDTVWVVIADNANGCSTITTMALIVNPLPVLLQASPLVLCNDNDLPGEVPALAQEEFTLEDANAEILNGQTGITLTYYFTQAGADNATASDQIFSPYTNVANAQSVFVRAENDITGCVSTITFRLDVNPTPSPEANPTALLECDIDNDGFASFDLDSQTSSILNGEPDVSISYHETEADAISAINPLISPYTNIVATNQMVYVRAENDITGCFTIVVLPLEVQLSPVVPVTLDDYVVCDDNNDGFNQFDFDTVMTPQILGTQNPADFTLTYHTTALNAASGNSPIVNTGNYTNTTSGQQTIYIRLVSNANGCVTTGQFEIIVDFPPVLVQPTPLAICDELDANYYENNDDMATFDLTLKDDEITAGNVSWTVAYYETQADAQADVNVIADPTLYTNMMVGTNPANPQTVYVRVTDSNTGCFSFTTLTIRVLPNPTPLENPNDIILCDDVDVVGPNDLIELFDLTQDAAVILNGEGSNPSDPRHLSYYTDLDEALMGTTPIVDPTMHSNEDPTNPGTAITPQTIYVRVTNGTDETGTGGTGCYTIVSFDIIVNPLPEVSPIEDYIYCELFNDGAYAFDLETKIDEILGTQSATDFTVTFFAADGTSIATPSNYTNATNPEVISVDITNNLTGCDVRTSFTIEVQEAAQANPDMTPILYELCDDTMETDGDTTNDSMPFDLTTLNPDVLDGQDPANYIVSYYASQADADAGVSPLPMLYENTINPQVVYVRVDNDTMADDGSGTGAMVDTSVCYETAEVTLQVNPLPEVELEASYILCINTNGTEVVSAPIIDTGLNTTDYSFEWLLETTTIPGETGSSLEPTQGGNYTVIVTDISSSSTTMCETIATTIVEESEPPTLEAEVLTEAFAEVHNILVTATGSGVSAFEFSIDDGPWEVNVPNDGTYTFTDVSAGDHVVTVRDINGCGETSLPVSIMDYPHFFT</sequence>
<proteinExistence type="predicted"/>
<dbReference type="EMBL" id="FORM01000020">
    <property type="protein sequence ID" value="SFJ67950.1"/>
    <property type="molecule type" value="Genomic_DNA"/>
</dbReference>
<protein>
    <recommendedName>
        <fullName evidence="3">SprB repeat-containing protein</fullName>
    </recommendedName>
</protein>
<gene>
    <name evidence="1" type="ORF">SAMN05443431_1201</name>
</gene>
<evidence type="ECO:0008006" key="3">
    <source>
        <dbReference type="Google" id="ProtNLM"/>
    </source>
</evidence>
<evidence type="ECO:0000313" key="1">
    <source>
        <dbReference type="EMBL" id="SFJ67950.1"/>
    </source>
</evidence>